<reference evidence="4" key="2">
    <citation type="submission" date="2013-12" db="EMBL/GenBank/DDBJ databases">
        <authorList>
            <person name="Yu Y."/>
            <person name="Lee S."/>
            <person name="de Baynast K."/>
            <person name="Wissotski M."/>
            <person name="Liu L."/>
            <person name="Talag J."/>
            <person name="Goicoechea J."/>
            <person name="Angelova A."/>
            <person name="Jetty R."/>
            <person name="Kudrna D."/>
            <person name="Golser W."/>
            <person name="Rivera L."/>
            <person name="Zhang J."/>
            <person name="Wing R."/>
        </authorList>
    </citation>
    <scope>NUCLEOTIDE SEQUENCE</scope>
</reference>
<sequence>MSSDSKGRRVVRPETRYRPLREEIDEERAHLLSKIQSFYAQARDRLAGVGVGAGGICVGLLDPVSNIVIANNLPDDDEPVEEEELARRSLEGLVAFLLYFFPYLAAWDAVRYLLLADADLLVAARLVVSSRGMAPAFSIASAASTNAFRPALRLAAHVAGHPHPERLVRRWMSSDNLVLEQSWRLAASREQVSDAPCINNTWSLMLVHLDAIRVFYLRALARLPPCELRTRYHEVMVKAGHCYGPMDPVSNIIINTVWYHAAFPSAALPPVLDMIGPRILTRVESRSMYGLISFLQTRHHHLSQHQIVQSIVAASGDLSKIAADSCDCDAGVQEAYEAAAMAAWHPEPEAQAAFLATCKAKLQESPAAMSLLLHNTDRVLSPEDVRFLAGVLLADQMPSPQPVVKKSFWPVLRGKMRSMAEQNKTSAKVRAALNQQCFLQDDGEPMYELHVICGANYSVGVTELCADEDDFLSLTPCKFKYMHVNFLATEKGASSQSPLLFFAEFLNISAEGEQPVLCCKVDMPLPYAEHVRCMYCENRGAKVVHPAFEKFHGGDKEFEEVRLGGHDEDFMGNMMSMGRVGCGRSKNMPTNINERHEVKYR</sequence>
<name>A0A0D9XHD2_9ORYZ</name>
<feature type="domain" description="DUF3615" evidence="1">
    <location>
        <begin position="429"/>
        <end position="546"/>
    </location>
</feature>
<dbReference type="EnsemblPlants" id="LPERR10G00590.1">
    <property type="protein sequence ID" value="LPERR10G00590.1"/>
    <property type="gene ID" value="LPERR10G00590"/>
</dbReference>
<accession>A0A0D9XHD2</accession>
<dbReference type="HOGENOM" id="CLU_011465_1_1_1"/>
<reference evidence="3 4" key="1">
    <citation type="submission" date="2012-08" db="EMBL/GenBank/DDBJ databases">
        <title>Oryza genome evolution.</title>
        <authorList>
            <person name="Wing R.A."/>
        </authorList>
    </citation>
    <scope>NUCLEOTIDE SEQUENCE</scope>
</reference>
<organism evidence="3 4">
    <name type="scientific">Leersia perrieri</name>
    <dbReference type="NCBI Taxonomy" id="77586"/>
    <lineage>
        <taxon>Eukaryota</taxon>
        <taxon>Viridiplantae</taxon>
        <taxon>Streptophyta</taxon>
        <taxon>Embryophyta</taxon>
        <taxon>Tracheophyta</taxon>
        <taxon>Spermatophyta</taxon>
        <taxon>Magnoliopsida</taxon>
        <taxon>Liliopsida</taxon>
        <taxon>Poales</taxon>
        <taxon>Poaceae</taxon>
        <taxon>BOP clade</taxon>
        <taxon>Oryzoideae</taxon>
        <taxon>Oryzeae</taxon>
        <taxon>Oryzinae</taxon>
        <taxon>Leersia</taxon>
    </lineage>
</organism>
<dbReference type="Pfam" id="PF12274">
    <property type="entry name" value="DUF3615"/>
    <property type="match status" value="1"/>
</dbReference>
<dbReference type="PANTHER" id="PTHR33120">
    <property type="entry name" value="EXPRESSED PROTEIN-RELATED"/>
    <property type="match status" value="1"/>
</dbReference>
<evidence type="ECO:0000259" key="1">
    <source>
        <dbReference type="Pfam" id="PF12274"/>
    </source>
</evidence>
<dbReference type="InterPro" id="IPR022059">
    <property type="entry name" value="DUF3615"/>
</dbReference>
<dbReference type="PANTHER" id="PTHR33120:SF5">
    <property type="entry name" value="PIR2-LIKE HELICAL DOMAIN-CONTAINING PROTEIN"/>
    <property type="match status" value="1"/>
</dbReference>
<feature type="domain" description="PIR2-like helical" evidence="2">
    <location>
        <begin position="211"/>
        <end position="320"/>
    </location>
</feature>
<evidence type="ECO:0000313" key="4">
    <source>
        <dbReference type="Proteomes" id="UP000032180"/>
    </source>
</evidence>
<keyword evidence="4" id="KW-1185">Reference proteome</keyword>
<reference evidence="3" key="3">
    <citation type="submission" date="2015-04" db="UniProtKB">
        <authorList>
            <consortium name="EnsemblPlants"/>
        </authorList>
    </citation>
    <scope>IDENTIFICATION</scope>
</reference>
<dbReference type="Proteomes" id="UP000032180">
    <property type="component" value="Chromosome 10"/>
</dbReference>
<feature type="domain" description="PIR2-like helical" evidence="2">
    <location>
        <begin position="33"/>
        <end position="127"/>
    </location>
</feature>
<dbReference type="Gramene" id="LPERR10G00590.1">
    <property type="protein sequence ID" value="LPERR10G00590.1"/>
    <property type="gene ID" value="LPERR10G00590"/>
</dbReference>
<evidence type="ECO:0000259" key="2">
    <source>
        <dbReference type="Pfam" id="PF20235"/>
    </source>
</evidence>
<evidence type="ECO:0000313" key="3">
    <source>
        <dbReference type="EnsemblPlants" id="LPERR10G00590.1"/>
    </source>
</evidence>
<proteinExistence type="predicted"/>
<protein>
    <submittedName>
        <fullName evidence="3">Uncharacterized protein</fullName>
    </submittedName>
</protein>
<dbReference type="eggNOG" id="ENOG502R7EF">
    <property type="taxonomic scope" value="Eukaryota"/>
</dbReference>
<dbReference type="Pfam" id="PF20235">
    <property type="entry name" value="PIR2-like_helical"/>
    <property type="match status" value="2"/>
</dbReference>
<dbReference type="AlphaFoldDB" id="A0A0D9XHD2"/>
<dbReference type="InterPro" id="IPR046527">
    <property type="entry name" value="PIR2-like_helical"/>
</dbReference>